<evidence type="ECO:0000256" key="1">
    <source>
        <dbReference type="ARBA" id="ARBA00022679"/>
    </source>
</evidence>
<dbReference type="RefSeq" id="WP_077866482.1">
    <property type="nucleotide sequence ID" value="NZ_LZYZ01000007.1"/>
</dbReference>
<evidence type="ECO:0000313" key="3">
    <source>
        <dbReference type="EMBL" id="OOM09141.1"/>
    </source>
</evidence>
<dbReference type="EC" id="2.3.3.14" evidence="3"/>
<gene>
    <name evidence="3" type="ORF">CLOSAC_34210</name>
</gene>
<evidence type="ECO:0000313" key="4">
    <source>
        <dbReference type="Proteomes" id="UP000191154"/>
    </source>
</evidence>
<dbReference type="EMBL" id="LZYZ01000007">
    <property type="protein sequence ID" value="OOM09141.1"/>
    <property type="molecule type" value="Genomic_DNA"/>
</dbReference>
<dbReference type="AlphaFoldDB" id="A0A1S8MYI3"/>
<dbReference type="Pfam" id="PF22617">
    <property type="entry name" value="HCS_D2"/>
    <property type="match status" value="1"/>
</dbReference>
<reference evidence="3 4" key="1">
    <citation type="submission" date="2016-05" db="EMBL/GenBank/DDBJ databases">
        <title>Microbial solvent formation.</title>
        <authorList>
            <person name="Poehlein A."/>
            <person name="Montoya Solano J.D."/>
            <person name="Flitsch S."/>
            <person name="Krabben P."/>
            <person name="Duerre P."/>
            <person name="Daniel R."/>
        </authorList>
    </citation>
    <scope>NUCLEOTIDE SEQUENCE [LARGE SCALE GENOMIC DNA]</scope>
    <source>
        <strain evidence="3 4">L1-8</strain>
    </source>
</reference>
<protein>
    <submittedName>
        <fullName evidence="3">Homocitrate synthase</fullName>
        <ecNumber evidence="3">2.3.3.14</ecNumber>
    </submittedName>
</protein>
<comment type="caution">
    <text evidence="3">The sequence shown here is derived from an EMBL/GenBank/DDBJ whole genome shotgun (WGS) entry which is preliminary data.</text>
</comment>
<keyword evidence="3" id="KW-0012">Acyltransferase</keyword>
<dbReference type="Gene3D" id="1.10.238.260">
    <property type="match status" value="1"/>
</dbReference>
<dbReference type="PANTHER" id="PTHR42880">
    <property type="entry name" value="HOMOCITRATE SYNTHASE"/>
    <property type="match status" value="1"/>
</dbReference>
<sequence>MKEKKIEIIDKTIVILKEIYGDKLKENIPKVRELIKLLYIIGSDYIEITQELYYELSPLPQNVKFIIPNNNKIEVKESNKLYNMLKYESDKSNVKNIRIVGLDDLIFYDYNKIFSEIINVFGENIELCIKNECESATAMSLEWLKNGGKKVVTTFAGIGGYTPLEEVLGSLLFLEKIKLSGDQKLFPEVLNLFEDITQETLDRNMPFIGKDIFNVESGIHVNGIAKNPSTYEPYDPNEIGRTRNIIIGKHSGVNALEIKLKELNIEYKTNNLKIMLENVRELSTQKRRGLNNEEIKEIYKKCYI</sequence>
<accession>A0A1S8MYI3</accession>
<dbReference type="PANTHER" id="PTHR42880:SF1">
    <property type="entry name" value="ISOPROPYLMALATE_HOMOCITRATE_CITRAMALATE SYNTHASE FAMILY PROTEIN"/>
    <property type="match status" value="1"/>
</dbReference>
<proteinExistence type="predicted"/>
<feature type="domain" description="2-isopropylmalate synthase/homocitrate synthase post-catalytic" evidence="2">
    <location>
        <begin position="208"/>
        <end position="286"/>
    </location>
</feature>
<dbReference type="InterPro" id="IPR054691">
    <property type="entry name" value="LeuA/HCS_post-cat"/>
</dbReference>
<organism evidence="3 4">
    <name type="scientific">Clostridium saccharobutylicum</name>
    <dbReference type="NCBI Taxonomy" id="169679"/>
    <lineage>
        <taxon>Bacteria</taxon>
        <taxon>Bacillati</taxon>
        <taxon>Bacillota</taxon>
        <taxon>Clostridia</taxon>
        <taxon>Eubacteriales</taxon>
        <taxon>Clostridiaceae</taxon>
        <taxon>Clostridium</taxon>
    </lineage>
</organism>
<dbReference type="Proteomes" id="UP000191154">
    <property type="component" value="Unassembled WGS sequence"/>
</dbReference>
<dbReference type="GO" id="GO:0004410">
    <property type="term" value="F:homocitrate synthase activity"/>
    <property type="evidence" value="ECO:0007669"/>
    <property type="project" value="UniProtKB-EC"/>
</dbReference>
<name>A0A1S8MYI3_CLOSA</name>
<evidence type="ECO:0000259" key="2">
    <source>
        <dbReference type="Pfam" id="PF22617"/>
    </source>
</evidence>
<keyword evidence="1 3" id="KW-0808">Transferase</keyword>